<evidence type="ECO:0000256" key="2">
    <source>
        <dbReference type="ARBA" id="ARBA00005377"/>
    </source>
</evidence>
<dbReference type="AlphaFoldDB" id="A0A8S4PH67"/>
<dbReference type="GO" id="GO:0016126">
    <property type="term" value="P:sterol biosynthetic process"/>
    <property type="evidence" value="ECO:0007669"/>
    <property type="project" value="UniProtKB-KW"/>
</dbReference>
<dbReference type="GO" id="GO:0030674">
    <property type="term" value="F:protein-macromolecule adaptor activity"/>
    <property type="evidence" value="ECO:0007669"/>
    <property type="project" value="TreeGrafter"/>
</dbReference>
<evidence type="ECO:0000256" key="13">
    <source>
        <dbReference type="SAM" id="Phobius"/>
    </source>
</evidence>
<dbReference type="PANTHER" id="PTHR15451:SF19">
    <property type="entry name" value="ERGOSTEROL BIOSYNTHETIC PROTEIN 28 HOMOLOG"/>
    <property type="match status" value="1"/>
</dbReference>
<evidence type="ECO:0000256" key="6">
    <source>
        <dbReference type="ARBA" id="ARBA00022955"/>
    </source>
</evidence>
<name>A0A8S4PH67_OWEFU</name>
<keyword evidence="12" id="KW-0753">Steroid metabolism</keyword>
<feature type="transmembrane region" description="Helical" evidence="13">
    <location>
        <begin position="33"/>
        <end position="52"/>
    </location>
</feature>
<keyword evidence="8" id="KW-0756">Sterol biosynthesis</keyword>
<gene>
    <name evidence="15" type="ORF">OFUS_LOCUS17316</name>
</gene>
<keyword evidence="6" id="KW-0752">Steroid biosynthesis</keyword>
<keyword evidence="3" id="KW-0444">Lipid biosynthesis</keyword>
<evidence type="ECO:0000256" key="5">
    <source>
        <dbReference type="ARBA" id="ARBA00022824"/>
    </source>
</evidence>
<keyword evidence="14" id="KW-0732">Signal</keyword>
<feature type="transmembrane region" description="Helical" evidence="13">
    <location>
        <begin position="73"/>
        <end position="96"/>
    </location>
</feature>
<accession>A0A8S4PH67</accession>
<evidence type="ECO:0000256" key="11">
    <source>
        <dbReference type="ARBA" id="ARBA00023166"/>
    </source>
</evidence>
<keyword evidence="11" id="KW-1207">Sterol metabolism</keyword>
<feature type="non-terminal residue" evidence="15">
    <location>
        <position position="1"/>
    </location>
</feature>
<evidence type="ECO:0000313" key="15">
    <source>
        <dbReference type="EMBL" id="CAH1792345.1"/>
    </source>
</evidence>
<dbReference type="PANTHER" id="PTHR15451">
    <property type="entry name" value="ERGOSTEROL BIOSYNTHETIC PROTEIN 28-RELATED"/>
    <property type="match status" value="1"/>
</dbReference>
<feature type="signal peptide" evidence="14">
    <location>
        <begin position="1"/>
        <end position="20"/>
    </location>
</feature>
<feature type="transmembrane region" description="Helical" evidence="13">
    <location>
        <begin position="130"/>
        <end position="153"/>
    </location>
</feature>
<dbReference type="Pfam" id="PF03694">
    <property type="entry name" value="Erg28"/>
    <property type="match status" value="1"/>
</dbReference>
<keyword evidence="7 13" id="KW-1133">Transmembrane helix</keyword>
<reference evidence="15" key="1">
    <citation type="submission" date="2022-03" db="EMBL/GenBank/DDBJ databases">
        <authorList>
            <person name="Martin C."/>
        </authorList>
    </citation>
    <scope>NUCLEOTIDE SEQUENCE</scope>
</reference>
<evidence type="ECO:0000256" key="12">
    <source>
        <dbReference type="ARBA" id="ARBA00023221"/>
    </source>
</evidence>
<proteinExistence type="inferred from homology"/>
<dbReference type="InterPro" id="IPR005352">
    <property type="entry name" value="Erg28"/>
</dbReference>
<evidence type="ECO:0000256" key="8">
    <source>
        <dbReference type="ARBA" id="ARBA00023011"/>
    </source>
</evidence>
<evidence type="ECO:0000256" key="1">
    <source>
        <dbReference type="ARBA" id="ARBA00004477"/>
    </source>
</evidence>
<protein>
    <recommendedName>
        <fullName evidence="17">Ergosterol biosynthetic protein 28</fullName>
    </recommendedName>
</protein>
<comment type="subcellular location">
    <subcellularLocation>
        <location evidence="1">Endoplasmic reticulum membrane</location>
        <topology evidence="1">Multi-pass membrane protein</topology>
    </subcellularLocation>
</comment>
<dbReference type="Proteomes" id="UP000749559">
    <property type="component" value="Unassembled WGS sequence"/>
</dbReference>
<evidence type="ECO:0000256" key="14">
    <source>
        <dbReference type="SAM" id="SignalP"/>
    </source>
</evidence>
<evidence type="ECO:0000256" key="7">
    <source>
        <dbReference type="ARBA" id="ARBA00022989"/>
    </source>
</evidence>
<comment type="caution">
    <text evidence="15">The sequence shown here is derived from an EMBL/GenBank/DDBJ whole genome shotgun (WGS) entry which is preliminary data.</text>
</comment>
<feature type="transmembrane region" description="Helical" evidence="13">
    <location>
        <begin position="102"/>
        <end position="123"/>
    </location>
</feature>
<sequence length="169" mass="19783">STSMRMIFALLLNFVIFNNFNEMPNKETVAKYIRGWVGAVGIMAIGNTYQCFRDPRFFTEKIYTEISAKDYMLSARLFGIWNFLTASLRLYCAFFINNRQVYNFTLWSFLLSLVHFLSEVLIYKSAAWSPGLVTTLLVSVISIVVMIIGYWYIDSEEDMHRESLERKTR</sequence>
<evidence type="ECO:0000313" key="16">
    <source>
        <dbReference type="Proteomes" id="UP000749559"/>
    </source>
</evidence>
<keyword evidence="10 13" id="KW-0472">Membrane</keyword>
<dbReference type="EMBL" id="CAIIXF020000008">
    <property type="protein sequence ID" value="CAH1792345.1"/>
    <property type="molecule type" value="Genomic_DNA"/>
</dbReference>
<evidence type="ECO:0000256" key="9">
    <source>
        <dbReference type="ARBA" id="ARBA00023098"/>
    </source>
</evidence>
<feature type="chain" id="PRO_5035800508" description="Ergosterol biosynthetic protein 28" evidence="14">
    <location>
        <begin position="21"/>
        <end position="169"/>
    </location>
</feature>
<dbReference type="GO" id="GO:0005789">
    <property type="term" value="C:endoplasmic reticulum membrane"/>
    <property type="evidence" value="ECO:0007669"/>
    <property type="project" value="UniProtKB-SubCell"/>
</dbReference>
<evidence type="ECO:0008006" key="17">
    <source>
        <dbReference type="Google" id="ProtNLM"/>
    </source>
</evidence>
<keyword evidence="9" id="KW-0443">Lipid metabolism</keyword>
<comment type="similarity">
    <text evidence="2">Belongs to the ERG28 family.</text>
</comment>
<keyword evidence="16" id="KW-1185">Reference proteome</keyword>
<organism evidence="15 16">
    <name type="scientific">Owenia fusiformis</name>
    <name type="common">Polychaete worm</name>
    <dbReference type="NCBI Taxonomy" id="6347"/>
    <lineage>
        <taxon>Eukaryota</taxon>
        <taxon>Metazoa</taxon>
        <taxon>Spiralia</taxon>
        <taxon>Lophotrochozoa</taxon>
        <taxon>Annelida</taxon>
        <taxon>Polychaeta</taxon>
        <taxon>Sedentaria</taxon>
        <taxon>Canalipalpata</taxon>
        <taxon>Sabellida</taxon>
        <taxon>Oweniida</taxon>
        <taxon>Oweniidae</taxon>
        <taxon>Owenia</taxon>
    </lineage>
</organism>
<evidence type="ECO:0000256" key="3">
    <source>
        <dbReference type="ARBA" id="ARBA00022516"/>
    </source>
</evidence>
<evidence type="ECO:0000256" key="4">
    <source>
        <dbReference type="ARBA" id="ARBA00022692"/>
    </source>
</evidence>
<keyword evidence="4 13" id="KW-0812">Transmembrane</keyword>
<evidence type="ECO:0000256" key="10">
    <source>
        <dbReference type="ARBA" id="ARBA00023136"/>
    </source>
</evidence>
<keyword evidence="5" id="KW-0256">Endoplasmic reticulum</keyword>